<evidence type="ECO:0000256" key="3">
    <source>
        <dbReference type="ARBA" id="ARBA00008562"/>
    </source>
</evidence>
<evidence type="ECO:0000256" key="1">
    <source>
        <dbReference type="ARBA" id="ARBA00001974"/>
    </source>
</evidence>
<dbReference type="Pfam" id="PF02910">
    <property type="entry name" value="Succ_DH_flav_C"/>
    <property type="match status" value="1"/>
</dbReference>
<evidence type="ECO:0000259" key="12">
    <source>
        <dbReference type="Pfam" id="PF02910"/>
    </source>
</evidence>
<accession>A0A523BB95</accession>
<evidence type="ECO:0000259" key="11">
    <source>
        <dbReference type="Pfam" id="PF00890"/>
    </source>
</evidence>
<keyword evidence="5" id="KW-0285">Flavoprotein</keyword>
<evidence type="ECO:0000256" key="6">
    <source>
        <dbReference type="ARBA" id="ARBA00022642"/>
    </source>
</evidence>
<evidence type="ECO:0000256" key="5">
    <source>
        <dbReference type="ARBA" id="ARBA00022630"/>
    </source>
</evidence>
<dbReference type="InterPro" id="IPR015939">
    <property type="entry name" value="Fum_Rdtase/Succ_DH_flav-like_C"/>
</dbReference>
<feature type="domain" description="Fumarate reductase/succinate dehydrogenase flavoprotein-like C-terminal" evidence="12">
    <location>
        <begin position="435"/>
        <end position="525"/>
    </location>
</feature>
<comment type="similarity">
    <text evidence="3">Belongs to the FAD-dependent oxidoreductase 2 family. NadB subfamily.</text>
</comment>
<evidence type="ECO:0000256" key="4">
    <source>
        <dbReference type="ARBA" id="ARBA00012173"/>
    </source>
</evidence>
<dbReference type="EMBL" id="QNVH01000057">
    <property type="protein sequence ID" value="TDA37740.1"/>
    <property type="molecule type" value="Genomic_DNA"/>
</dbReference>
<dbReference type="PIRSF" id="PIRSF000171">
    <property type="entry name" value="SDHA_APRA_LASPO"/>
    <property type="match status" value="1"/>
</dbReference>
<evidence type="ECO:0000256" key="10">
    <source>
        <dbReference type="PIRSR" id="PIRSR000171-1"/>
    </source>
</evidence>
<dbReference type="InterPro" id="IPR027477">
    <property type="entry name" value="Succ_DH/fumarate_Rdtase_cat_sf"/>
</dbReference>
<dbReference type="PANTHER" id="PTHR42716:SF2">
    <property type="entry name" value="L-ASPARTATE OXIDASE, CHLOROPLASTIC"/>
    <property type="match status" value="1"/>
</dbReference>
<evidence type="ECO:0000313" key="14">
    <source>
        <dbReference type="Proteomes" id="UP000315399"/>
    </source>
</evidence>
<dbReference type="GO" id="GO:0009435">
    <property type="term" value="P:NAD+ biosynthetic process"/>
    <property type="evidence" value="ECO:0007669"/>
    <property type="project" value="InterPro"/>
</dbReference>
<organism evidence="13 14">
    <name type="scientific">Thermoproteota archaeon</name>
    <dbReference type="NCBI Taxonomy" id="2056631"/>
    <lineage>
        <taxon>Archaea</taxon>
        <taxon>Thermoproteota</taxon>
    </lineage>
</organism>
<dbReference type="SUPFAM" id="SSF56425">
    <property type="entry name" value="Succinate dehydrogenase/fumarate reductase flavoprotein, catalytic domain"/>
    <property type="match status" value="1"/>
</dbReference>
<dbReference type="Gene3D" id="3.90.700.10">
    <property type="entry name" value="Succinate dehydrogenase/fumarate reductase flavoprotein, catalytic domain"/>
    <property type="match status" value="1"/>
</dbReference>
<evidence type="ECO:0000256" key="8">
    <source>
        <dbReference type="ARBA" id="ARBA00023002"/>
    </source>
</evidence>
<dbReference type="Pfam" id="PF00890">
    <property type="entry name" value="FAD_binding_2"/>
    <property type="match status" value="1"/>
</dbReference>
<evidence type="ECO:0000256" key="2">
    <source>
        <dbReference type="ARBA" id="ARBA00004950"/>
    </source>
</evidence>
<keyword evidence="7" id="KW-0274">FAD</keyword>
<dbReference type="SUPFAM" id="SSF46977">
    <property type="entry name" value="Succinate dehydrogenase/fumarate reductase flavoprotein C-terminal domain"/>
    <property type="match status" value="1"/>
</dbReference>
<dbReference type="InterPro" id="IPR037099">
    <property type="entry name" value="Fum_R/Succ_DH_flav-like_C_sf"/>
</dbReference>
<dbReference type="Gene3D" id="1.20.58.100">
    <property type="entry name" value="Fumarate reductase/succinate dehydrogenase flavoprotein-like, C-terminal domain"/>
    <property type="match status" value="1"/>
</dbReference>
<feature type="domain" description="FAD-dependent oxidoreductase 2 FAD-binding" evidence="11">
    <location>
        <begin position="8"/>
        <end position="380"/>
    </location>
</feature>
<evidence type="ECO:0000256" key="7">
    <source>
        <dbReference type="ARBA" id="ARBA00022827"/>
    </source>
</evidence>
<dbReference type="GO" id="GO:0008734">
    <property type="term" value="F:L-aspartate oxidase activity"/>
    <property type="evidence" value="ECO:0007669"/>
    <property type="project" value="UniProtKB-EC"/>
</dbReference>
<feature type="active site" description="Proton acceptor" evidence="10">
    <location>
        <position position="279"/>
    </location>
</feature>
<comment type="caution">
    <text evidence="13">The sequence shown here is derived from an EMBL/GenBank/DDBJ whole genome shotgun (WGS) entry which is preliminary data.</text>
</comment>
<name>A0A523BB95_9CREN</name>
<keyword evidence="8" id="KW-0560">Oxidoreductase</keyword>
<gene>
    <name evidence="13" type="ORF">DSO08_05175</name>
</gene>
<dbReference type="SUPFAM" id="SSF51905">
    <property type="entry name" value="FAD/NAD(P)-binding domain"/>
    <property type="match status" value="1"/>
</dbReference>
<keyword evidence="6" id="KW-0662">Pyridine nucleotide biosynthesis</keyword>
<dbReference type="AlphaFoldDB" id="A0A523BB95"/>
<dbReference type="EC" id="1.4.3.16" evidence="4"/>
<dbReference type="Proteomes" id="UP000315399">
    <property type="component" value="Unassembled WGS sequence"/>
</dbReference>
<dbReference type="Gene3D" id="3.50.50.60">
    <property type="entry name" value="FAD/NAD(P)-binding domain"/>
    <property type="match status" value="1"/>
</dbReference>
<sequence length="532" mass="57246">MGMYKTEVLVIGGGLAGLTAAISSASNLSGTMIVTKTLVGGANTTSVAAGIISGVTDFKDPGDSRELHYRDTISGGHMVNDEALVRTMVNDFSKYLDRLLDLGLELEGGDEPRRLFIPGHSKPRSYLIKGKCHSLQSLLRRVCEGLGVVFMERTLITSLIKDGERVVGAVGIRADNREVVGIKANSIVLATGGSGELYPHTLMPLGSSGYGVSLGFRAGAELVDMEFVQFYPTMIAEEGLPKLFVDYAPLLKFGADILDGDGKSIFKKHGVAEPHKLTRDQFSIIMAKEMTGGRPLFLDCTSIKDEDLLGNPSLSSAVRDLESKNVPVRARRVKVAPYAHFFMGGLRADPNGMTNVEGLFAAGEAMGGVHGANRIGGNALAACLVFGFRAGLAASLHSGTVNEADDKLLKDPASKLVETINSEGGEEASRIKGIVQKNMWEGVGILREKVGLEKALSTFNSLREVKVSSNTPMEKLLIPMMLDNAEAVALSAMIREESRGAHFRADFPETRDEWRKRIVLKLQEGECKVSFI</sequence>
<dbReference type="InterPro" id="IPR036188">
    <property type="entry name" value="FAD/NAD-bd_sf"/>
</dbReference>
<evidence type="ECO:0000256" key="9">
    <source>
        <dbReference type="ARBA" id="ARBA00030386"/>
    </source>
</evidence>
<comment type="cofactor">
    <cofactor evidence="1">
        <name>FAD</name>
        <dbReference type="ChEBI" id="CHEBI:57692"/>
    </cofactor>
</comment>
<comment type="pathway">
    <text evidence="2">Cofactor biosynthesis; NAD(+) biosynthesis; iminoaspartate from L-aspartate (oxidase route): step 1/1.</text>
</comment>
<proteinExistence type="inferred from homology"/>
<evidence type="ECO:0000313" key="13">
    <source>
        <dbReference type="EMBL" id="TDA37740.1"/>
    </source>
</evidence>
<dbReference type="InterPro" id="IPR003953">
    <property type="entry name" value="FAD-dep_OxRdtase_2_FAD-bd"/>
</dbReference>
<protein>
    <recommendedName>
        <fullName evidence="4">L-aspartate oxidase</fullName>
        <ecNumber evidence="4">1.4.3.16</ecNumber>
    </recommendedName>
    <alternativeName>
        <fullName evidence="9">Quinolinate synthase B</fullName>
    </alternativeName>
</protein>
<dbReference type="PRINTS" id="PR00368">
    <property type="entry name" value="FADPNR"/>
</dbReference>
<reference evidence="13 14" key="1">
    <citation type="journal article" date="2019" name="Nat. Microbiol.">
        <title>Expanding anaerobic alkane metabolism in the domain of Archaea.</title>
        <authorList>
            <person name="Wang Y."/>
            <person name="Wegener G."/>
            <person name="Hou J."/>
            <person name="Wang F."/>
            <person name="Xiao X."/>
        </authorList>
    </citation>
    <scope>NUCLEOTIDE SEQUENCE [LARGE SCALE GENOMIC DNA]</scope>
    <source>
        <strain evidence="13">WYZ-LMO10</strain>
    </source>
</reference>
<dbReference type="InterPro" id="IPR005288">
    <property type="entry name" value="NadB"/>
</dbReference>
<dbReference type="PANTHER" id="PTHR42716">
    <property type="entry name" value="L-ASPARTATE OXIDASE"/>
    <property type="match status" value="1"/>
</dbReference>